<dbReference type="AlphaFoldDB" id="A0A1N7F6U3"/>
<sequence length="45" mass="4920">MKACDNCDRPVSDDFYRVLSDNSGELHGCLKCKTNSEATNGTARP</sequence>
<reference evidence="1 2" key="1">
    <citation type="submission" date="2017-01" db="EMBL/GenBank/DDBJ databases">
        <authorList>
            <person name="Mah S.A."/>
            <person name="Swanson W.J."/>
            <person name="Moy G.W."/>
            <person name="Vacquier V.D."/>
        </authorList>
    </citation>
    <scope>NUCLEOTIDE SEQUENCE [LARGE SCALE GENOMIC DNA]</scope>
    <source>
        <strain evidence="1 2">CGMCC 1.8909</strain>
    </source>
</reference>
<dbReference type="InterPro" id="IPR055985">
    <property type="entry name" value="DUF7563"/>
</dbReference>
<gene>
    <name evidence="1" type="ORF">SAMN05421809_3052</name>
</gene>
<dbReference type="EMBL" id="FTNP01000005">
    <property type="protein sequence ID" value="SIR95955.1"/>
    <property type="molecule type" value="Genomic_DNA"/>
</dbReference>
<protein>
    <recommendedName>
        <fullName evidence="3">Small CPxCG-related zinc finger protein</fullName>
    </recommendedName>
</protein>
<name>A0A1N7F6U3_9EURY</name>
<accession>A0A1N7F6U3</accession>
<proteinExistence type="predicted"/>
<keyword evidence="2" id="KW-1185">Reference proteome</keyword>
<evidence type="ECO:0000313" key="2">
    <source>
        <dbReference type="Proteomes" id="UP000185687"/>
    </source>
</evidence>
<dbReference type="Proteomes" id="UP000185687">
    <property type="component" value="Unassembled WGS sequence"/>
</dbReference>
<dbReference type="Pfam" id="PF24444">
    <property type="entry name" value="DUF7563"/>
    <property type="match status" value="1"/>
</dbReference>
<evidence type="ECO:0000313" key="1">
    <source>
        <dbReference type="EMBL" id="SIR95955.1"/>
    </source>
</evidence>
<organism evidence="1 2">
    <name type="scientific">Natronorubrum daqingense</name>
    <dbReference type="NCBI Taxonomy" id="588898"/>
    <lineage>
        <taxon>Archaea</taxon>
        <taxon>Methanobacteriati</taxon>
        <taxon>Methanobacteriota</taxon>
        <taxon>Stenosarchaea group</taxon>
        <taxon>Halobacteria</taxon>
        <taxon>Halobacteriales</taxon>
        <taxon>Natrialbaceae</taxon>
        <taxon>Natronorubrum</taxon>
    </lineage>
</organism>
<evidence type="ECO:0008006" key="3">
    <source>
        <dbReference type="Google" id="ProtNLM"/>
    </source>
</evidence>